<dbReference type="AlphaFoldDB" id="A0A1H6KLK0"/>
<name>A0A1H6KLK0_9GAMM</name>
<evidence type="ECO:0000313" key="1">
    <source>
        <dbReference type="EMBL" id="SEH72705.1"/>
    </source>
</evidence>
<reference evidence="2" key="1">
    <citation type="submission" date="2016-06" db="EMBL/GenBank/DDBJ databases">
        <authorList>
            <person name="Petersen J."/>
            <person name="Sayavedra L."/>
        </authorList>
    </citation>
    <scope>NUCLEOTIDE SEQUENCE [LARGE SCALE GENOMIC DNA]</scope>
    <source>
        <strain evidence="2">BazSymA</strain>
    </source>
</reference>
<accession>A0A1H6KLK0</accession>
<evidence type="ECO:0000313" key="2">
    <source>
        <dbReference type="Proteomes" id="UP000198988"/>
    </source>
</evidence>
<proteinExistence type="predicted"/>
<dbReference type="Proteomes" id="UP000198988">
    <property type="component" value="Unassembled WGS sequence"/>
</dbReference>
<sequence>MTDESKFKFMYTYREYDVIRVIVKGINDIYNARNELLNNK</sequence>
<dbReference type="EMBL" id="CDSC02000141">
    <property type="protein sequence ID" value="SEH72705.1"/>
    <property type="molecule type" value="Genomic_DNA"/>
</dbReference>
<protein>
    <submittedName>
        <fullName evidence="1">Uncharacterized protein</fullName>
    </submittedName>
</protein>
<gene>
    <name evidence="1" type="ORF">BAZSYMA_ACONTIG186503_0</name>
</gene>
<organism evidence="1 2">
    <name type="scientific">Bathymodiolus azoricus thioautotrophic gill symbiont</name>
    <dbReference type="NCBI Taxonomy" id="235205"/>
    <lineage>
        <taxon>Bacteria</taxon>
        <taxon>Pseudomonadati</taxon>
        <taxon>Pseudomonadota</taxon>
        <taxon>Gammaproteobacteria</taxon>
        <taxon>sulfur-oxidizing symbionts</taxon>
    </lineage>
</organism>